<keyword evidence="8" id="KW-0460">Magnesium</keyword>
<comment type="similarity">
    <text evidence="2">Belongs to the cation transport ATPase (P-type) (TC 3.A.3) family. Type IIA subfamily.</text>
</comment>
<dbReference type="Pfam" id="PF08282">
    <property type="entry name" value="Hydrolase_3"/>
    <property type="match status" value="1"/>
</dbReference>
<dbReference type="NCBIfam" id="TIGR01494">
    <property type="entry name" value="ATPase_P-type"/>
    <property type="match status" value="2"/>
</dbReference>
<feature type="transmembrane region" description="Helical" evidence="12">
    <location>
        <begin position="808"/>
        <end position="826"/>
    </location>
</feature>
<evidence type="ECO:0000256" key="2">
    <source>
        <dbReference type="ARBA" id="ARBA00005675"/>
    </source>
</evidence>
<feature type="transmembrane region" description="Helical" evidence="12">
    <location>
        <begin position="838"/>
        <end position="861"/>
    </location>
</feature>
<dbReference type="FunFam" id="3.40.50.1000:FF:000001">
    <property type="entry name" value="Phospholipid-transporting ATPase IC"/>
    <property type="match status" value="1"/>
</dbReference>
<dbReference type="InterPro" id="IPR036412">
    <property type="entry name" value="HAD-like_sf"/>
</dbReference>
<comment type="caution">
    <text evidence="14">The sequence shown here is derived from an EMBL/GenBank/DDBJ whole genome shotgun (WGS) entry which is preliminary data.</text>
</comment>
<evidence type="ECO:0000256" key="12">
    <source>
        <dbReference type="SAM" id="Phobius"/>
    </source>
</evidence>
<dbReference type="InterPro" id="IPR004014">
    <property type="entry name" value="ATPase_P-typ_cation-transptr_N"/>
</dbReference>
<keyword evidence="6" id="KW-0547">Nucleotide-binding</keyword>
<dbReference type="InterPro" id="IPR050510">
    <property type="entry name" value="Cation_transp_ATPase_P-type"/>
</dbReference>
<proteinExistence type="inferred from homology"/>
<evidence type="ECO:0000256" key="6">
    <source>
        <dbReference type="ARBA" id="ARBA00022741"/>
    </source>
</evidence>
<dbReference type="AlphaFoldDB" id="A0A917QGW8"/>
<dbReference type="GO" id="GO:0016887">
    <property type="term" value="F:ATP hydrolysis activity"/>
    <property type="evidence" value="ECO:0007669"/>
    <property type="project" value="InterPro"/>
</dbReference>
<dbReference type="SUPFAM" id="SSF81653">
    <property type="entry name" value="Calcium ATPase, transduction domain A"/>
    <property type="match status" value="1"/>
</dbReference>
<dbReference type="GO" id="GO:0005886">
    <property type="term" value="C:plasma membrane"/>
    <property type="evidence" value="ECO:0007669"/>
    <property type="project" value="UniProtKB-SubCell"/>
</dbReference>
<evidence type="ECO:0000256" key="5">
    <source>
        <dbReference type="ARBA" id="ARBA00022692"/>
    </source>
</evidence>
<feature type="transmembrane region" description="Helical" evidence="12">
    <location>
        <begin position="881"/>
        <end position="901"/>
    </location>
</feature>
<dbReference type="GO" id="GO:0030007">
    <property type="term" value="P:intracellular potassium ion homeostasis"/>
    <property type="evidence" value="ECO:0007669"/>
    <property type="project" value="TreeGrafter"/>
</dbReference>
<dbReference type="PANTHER" id="PTHR43294:SF21">
    <property type="entry name" value="CATION TRANSPORTING ATPASE"/>
    <property type="match status" value="1"/>
</dbReference>
<organism evidence="14 15">
    <name type="scientific">Salinarimonas ramus</name>
    <dbReference type="NCBI Taxonomy" id="690164"/>
    <lineage>
        <taxon>Bacteria</taxon>
        <taxon>Pseudomonadati</taxon>
        <taxon>Pseudomonadota</taxon>
        <taxon>Alphaproteobacteria</taxon>
        <taxon>Hyphomicrobiales</taxon>
        <taxon>Salinarimonadaceae</taxon>
        <taxon>Salinarimonas</taxon>
    </lineage>
</organism>
<dbReference type="InterPro" id="IPR059000">
    <property type="entry name" value="ATPase_P-type_domA"/>
</dbReference>
<dbReference type="SUPFAM" id="SSF56784">
    <property type="entry name" value="HAD-like"/>
    <property type="match status" value="1"/>
</dbReference>
<evidence type="ECO:0000256" key="1">
    <source>
        <dbReference type="ARBA" id="ARBA00004651"/>
    </source>
</evidence>
<name>A0A917QGW8_9HYPH</name>
<keyword evidence="7" id="KW-0067">ATP-binding</keyword>
<dbReference type="InterPro" id="IPR018303">
    <property type="entry name" value="ATPase_P-typ_P_site"/>
</dbReference>
<keyword evidence="11 12" id="KW-0472">Membrane</keyword>
<dbReference type="InterPro" id="IPR001757">
    <property type="entry name" value="P_typ_ATPase"/>
</dbReference>
<dbReference type="GO" id="GO:0006883">
    <property type="term" value="P:intracellular sodium ion homeostasis"/>
    <property type="evidence" value="ECO:0007669"/>
    <property type="project" value="TreeGrafter"/>
</dbReference>
<dbReference type="Proteomes" id="UP000600449">
    <property type="component" value="Unassembled WGS sequence"/>
</dbReference>
<reference evidence="14 15" key="1">
    <citation type="journal article" date="2014" name="Int. J. Syst. Evol. Microbiol.">
        <title>Complete genome sequence of Corynebacterium casei LMG S-19264T (=DSM 44701T), isolated from a smear-ripened cheese.</title>
        <authorList>
            <consortium name="US DOE Joint Genome Institute (JGI-PGF)"/>
            <person name="Walter F."/>
            <person name="Albersmeier A."/>
            <person name="Kalinowski J."/>
            <person name="Ruckert C."/>
        </authorList>
    </citation>
    <scope>NUCLEOTIDE SEQUENCE [LARGE SCALE GENOMIC DNA]</scope>
    <source>
        <strain evidence="14 15">CGMCC 1.9161</strain>
    </source>
</reference>
<keyword evidence="5 12" id="KW-0812">Transmembrane</keyword>
<evidence type="ECO:0000256" key="9">
    <source>
        <dbReference type="ARBA" id="ARBA00022967"/>
    </source>
</evidence>
<dbReference type="SFLD" id="SFLDS00003">
    <property type="entry name" value="Haloacid_Dehalogenase"/>
    <property type="match status" value="1"/>
</dbReference>
<dbReference type="GO" id="GO:0036376">
    <property type="term" value="P:sodium ion export across plasma membrane"/>
    <property type="evidence" value="ECO:0007669"/>
    <property type="project" value="TreeGrafter"/>
</dbReference>
<feature type="transmembrane region" description="Helical" evidence="12">
    <location>
        <begin position="705"/>
        <end position="729"/>
    </location>
</feature>
<dbReference type="PRINTS" id="PR00120">
    <property type="entry name" value="HATPASE"/>
</dbReference>
<protein>
    <submittedName>
        <fullName evidence="14">Carbonate dehydratase</fullName>
    </submittedName>
</protein>
<dbReference type="InterPro" id="IPR044492">
    <property type="entry name" value="P_typ_ATPase_HD_dom"/>
</dbReference>
<feature type="transmembrane region" description="Helical" evidence="12">
    <location>
        <begin position="775"/>
        <end position="796"/>
    </location>
</feature>
<dbReference type="InterPro" id="IPR008250">
    <property type="entry name" value="ATPase_P-typ_transduc_dom_A_sf"/>
</dbReference>
<dbReference type="Pfam" id="PF00122">
    <property type="entry name" value="E1-E2_ATPase"/>
    <property type="match status" value="1"/>
</dbReference>
<keyword evidence="9" id="KW-1278">Translocase</keyword>
<dbReference type="SUPFAM" id="SSF81660">
    <property type="entry name" value="Metal cation-transporting ATPase, ATP-binding domain N"/>
    <property type="match status" value="1"/>
</dbReference>
<evidence type="ECO:0000256" key="11">
    <source>
        <dbReference type="ARBA" id="ARBA00023136"/>
    </source>
</evidence>
<dbReference type="Gene3D" id="1.20.1110.10">
    <property type="entry name" value="Calcium-transporting ATPase, transmembrane domain"/>
    <property type="match status" value="1"/>
</dbReference>
<dbReference type="GO" id="GO:1990573">
    <property type="term" value="P:potassium ion import across plasma membrane"/>
    <property type="evidence" value="ECO:0007669"/>
    <property type="project" value="TreeGrafter"/>
</dbReference>
<dbReference type="InterPro" id="IPR023298">
    <property type="entry name" value="ATPase_P-typ_TM_dom_sf"/>
</dbReference>
<dbReference type="SFLD" id="SFLDF00027">
    <property type="entry name" value="p-type_atpase"/>
    <property type="match status" value="1"/>
</dbReference>
<dbReference type="FunFam" id="2.70.150.10:FF:000160">
    <property type="entry name" value="Sarcoplasmic/endoplasmic reticulum calcium ATPase 1"/>
    <property type="match status" value="1"/>
</dbReference>
<dbReference type="Gene3D" id="2.70.150.10">
    <property type="entry name" value="Calcium-transporting ATPase, cytoplasmic transduction domain A"/>
    <property type="match status" value="1"/>
</dbReference>
<feature type="transmembrane region" description="Helical" evidence="12">
    <location>
        <begin position="284"/>
        <end position="309"/>
    </location>
</feature>
<dbReference type="SUPFAM" id="SSF81665">
    <property type="entry name" value="Calcium ATPase, transmembrane domain M"/>
    <property type="match status" value="1"/>
</dbReference>
<dbReference type="SFLD" id="SFLDG00002">
    <property type="entry name" value="C1.7:_P-type_atpase_like"/>
    <property type="match status" value="1"/>
</dbReference>
<accession>A0A917QGW8</accession>
<dbReference type="RefSeq" id="WP_188914973.1">
    <property type="nucleotide sequence ID" value="NZ_BMMF01000013.1"/>
</dbReference>
<dbReference type="PROSITE" id="PS00154">
    <property type="entry name" value="ATPASE_E1_E2"/>
    <property type="match status" value="1"/>
</dbReference>
<dbReference type="EMBL" id="BMMF01000013">
    <property type="protein sequence ID" value="GGK48510.1"/>
    <property type="molecule type" value="Genomic_DNA"/>
</dbReference>
<evidence type="ECO:0000313" key="14">
    <source>
        <dbReference type="EMBL" id="GGK48510.1"/>
    </source>
</evidence>
<dbReference type="Pfam" id="PF00690">
    <property type="entry name" value="Cation_ATPase_N"/>
    <property type="match status" value="1"/>
</dbReference>
<comment type="subcellular location">
    <subcellularLocation>
        <location evidence="1">Cell membrane</location>
        <topology evidence="1">Multi-pass membrane protein</topology>
    </subcellularLocation>
</comment>
<dbReference type="InterPro" id="IPR023214">
    <property type="entry name" value="HAD_sf"/>
</dbReference>
<dbReference type="Pfam" id="PF00689">
    <property type="entry name" value="Cation_ATPase_C"/>
    <property type="match status" value="1"/>
</dbReference>
<feature type="domain" description="Cation-transporting P-type ATPase N-terminal" evidence="13">
    <location>
        <begin position="16"/>
        <end position="89"/>
    </location>
</feature>
<feature type="transmembrane region" description="Helical" evidence="12">
    <location>
        <begin position="65"/>
        <end position="87"/>
    </location>
</feature>
<evidence type="ECO:0000256" key="7">
    <source>
        <dbReference type="ARBA" id="ARBA00022840"/>
    </source>
</evidence>
<dbReference type="PANTHER" id="PTHR43294">
    <property type="entry name" value="SODIUM/POTASSIUM-TRANSPORTING ATPASE SUBUNIT ALPHA"/>
    <property type="match status" value="1"/>
</dbReference>
<dbReference type="GO" id="GO:0005524">
    <property type="term" value="F:ATP binding"/>
    <property type="evidence" value="ECO:0007669"/>
    <property type="project" value="UniProtKB-KW"/>
</dbReference>
<dbReference type="InterPro" id="IPR023299">
    <property type="entry name" value="ATPase_P-typ_cyto_dom_N"/>
</dbReference>
<dbReference type="Gene3D" id="3.40.50.1000">
    <property type="entry name" value="HAD superfamily/HAD-like"/>
    <property type="match status" value="1"/>
</dbReference>
<dbReference type="Gene3D" id="3.40.1110.10">
    <property type="entry name" value="Calcium-transporting ATPase, cytoplasmic domain N"/>
    <property type="match status" value="1"/>
</dbReference>
<sequence>MPPTDDDATRPPDARPWHAIPHADALAHLESAPHGLAADEAARRLERHGPNRLPQAKRRGPLQRLLDQVNSVLIWILLVSALVTALLGHWIDTAVILAVVVANVGIGFVQEGKAEAALDAIAGMLAPQAATLRDGKRVGIPGEHLVPGDVVLVEAGDRVPADLRVVEARNLRIEEAALTGESVPSEKSIHPVEADAQLGDRASMAYSGTMVTAGSGRGVVVATGSRTEIGRISGLLAEVGEMTTPLLRQIDSLAKTLAIGIVVLAAAVLAFGILVRGYAFDELFIAVVGLMVAAMPEGLPALLTITLAIGVQGMARRNAVVRRLPAIETLGAVSVICSDKTGTLTRNEMMAATVMTGERVYEVSGEGYAPEGGFTHDGAAVDPADEPLLADLARAALLCNDAALTRTEHGWRVEGDPMEGALVALAAKAGFEPRAERTSWTRMDAVPFDAQHRFMATLDRPNEAERGAYVFVKGAPERILAMCDVARGADGRDLPLDRARCHAAIEEIAAKGQRVLAFAGREAGEGEDMLDIESVEPGLVLIGLVGLIDPPREEAVASVAECHEAGIDVKMITGDHAATASAIARALGLSNPDDVLTGRDLDALDDAALAERVRAVDVFARTSPEHKIRLVSALQAQGRVVAMTGDGVNDAPALKRADIGIAMGRKGSEAAKQAADMVLLDDNFATLEAAVKAGRTVYANLQKGIAFLLPINGGESASLVIALLAGLALPITAVQILWVNMVSSVILGTSLAFEPPEPDVMRRRPRDPEKRILDAFLAWRVLFVSALFTAGIFGAYRFGLSQGHDEATARTIAVNALVAMEIFYLFAVRYLDSPSMTLAGALGTPVVLIVVGAVTALQLGFTYVPFMNAVFDSRPLGLAELAAALAAGVAVLVMLEAEKLVRRAMTRLRTR</sequence>
<keyword evidence="3" id="KW-1003">Cell membrane</keyword>
<dbReference type="FunFam" id="3.40.50.1000:FF:000028">
    <property type="entry name" value="Calcium-transporting P-type ATPase, putative"/>
    <property type="match status" value="1"/>
</dbReference>
<feature type="transmembrane region" description="Helical" evidence="12">
    <location>
        <begin position="257"/>
        <end position="278"/>
    </location>
</feature>
<dbReference type="SMART" id="SM00831">
    <property type="entry name" value="Cation_ATPase_N"/>
    <property type="match status" value="1"/>
</dbReference>
<evidence type="ECO:0000313" key="15">
    <source>
        <dbReference type="Proteomes" id="UP000600449"/>
    </source>
</evidence>
<gene>
    <name evidence="14" type="ORF">GCM10011322_39410</name>
</gene>
<keyword evidence="10 12" id="KW-1133">Transmembrane helix</keyword>
<evidence type="ECO:0000259" key="13">
    <source>
        <dbReference type="SMART" id="SM00831"/>
    </source>
</evidence>
<dbReference type="Pfam" id="PF13246">
    <property type="entry name" value="Cation_ATPase"/>
    <property type="match status" value="1"/>
</dbReference>
<dbReference type="InterPro" id="IPR006068">
    <property type="entry name" value="ATPase_P-typ_cation-transptr_C"/>
</dbReference>
<evidence type="ECO:0000256" key="4">
    <source>
        <dbReference type="ARBA" id="ARBA00022553"/>
    </source>
</evidence>
<evidence type="ECO:0000256" key="8">
    <source>
        <dbReference type="ARBA" id="ARBA00022842"/>
    </source>
</evidence>
<evidence type="ECO:0000256" key="10">
    <source>
        <dbReference type="ARBA" id="ARBA00022989"/>
    </source>
</evidence>
<dbReference type="PRINTS" id="PR00119">
    <property type="entry name" value="CATATPASE"/>
</dbReference>
<dbReference type="GO" id="GO:1902600">
    <property type="term" value="P:proton transmembrane transport"/>
    <property type="evidence" value="ECO:0007669"/>
    <property type="project" value="TreeGrafter"/>
</dbReference>
<keyword evidence="4" id="KW-0597">Phosphoprotein</keyword>
<keyword evidence="15" id="KW-1185">Reference proteome</keyword>
<dbReference type="GO" id="GO:0005391">
    <property type="term" value="F:P-type sodium:potassium-exchanging transporter activity"/>
    <property type="evidence" value="ECO:0007669"/>
    <property type="project" value="TreeGrafter"/>
</dbReference>
<evidence type="ECO:0000256" key="3">
    <source>
        <dbReference type="ARBA" id="ARBA00022475"/>
    </source>
</evidence>